<accession>A0A7R9KPG4</accession>
<reference evidence="3" key="1">
    <citation type="submission" date="2020-11" db="EMBL/GenBank/DDBJ databases">
        <authorList>
            <person name="Tran Van P."/>
        </authorList>
    </citation>
    <scope>NUCLEOTIDE SEQUENCE</scope>
</reference>
<dbReference type="Proteomes" id="UP000759131">
    <property type="component" value="Unassembled WGS sequence"/>
</dbReference>
<evidence type="ECO:0000313" key="4">
    <source>
        <dbReference type="Proteomes" id="UP000759131"/>
    </source>
</evidence>
<keyword evidence="4" id="KW-1185">Reference proteome</keyword>
<dbReference type="SUPFAM" id="SSF54695">
    <property type="entry name" value="POZ domain"/>
    <property type="match status" value="1"/>
</dbReference>
<dbReference type="EMBL" id="CAJPIZ010003241">
    <property type="protein sequence ID" value="CAG2106106.1"/>
    <property type="molecule type" value="Genomic_DNA"/>
</dbReference>
<feature type="domain" description="BTB" evidence="2">
    <location>
        <begin position="27"/>
        <end position="99"/>
    </location>
</feature>
<dbReference type="InterPro" id="IPR011333">
    <property type="entry name" value="SKP1/BTB/POZ_sf"/>
</dbReference>
<dbReference type="AlphaFoldDB" id="A0A7R9KPG4"/>
<protein>
    <recommendedName>
        <fullName evidence="2">BTB domain-containing protein</fullName>
    </recommendedName>
</protein>
<sequence>MSARISLSDSSAVTTYLCGLYRRQELTDTRIVCTDGSLVAHRLVLSAVWPQLRAAIGCALKTTPAADSSPLVVMVNDIGVDDMRAILDVVYFGRQVVDAQSGQRLQRLANRLDIKLKSQDVKPRTPAVAAAKSADLLMPSIAVMAADEGVKTSAPTPRHKCLLSSDKKRLSAKQSIDVIADQLTMEIPIDLTANSAPNPSPEDTVMNTIESIVTNGSGGQSPPLLTAPPKTNRRRKQSSPKTTGAKSAKYVDNNNTNGSPVERPLIQTDAPSANGPPVETSLPVDSAADNWPSEPSKEDFINELVLSKLAEVMATSQVDFTLPSMITAPVVDDIAAVADIQLTAGTVAETESIAAAVAKTESTAGAVNGVDVCLESTPKPKPKSRSSGKPLGRPVESPVDCDQHTDCPVCLVTCDTLKQLIAHLNADHRTEPNGFRCQKCLKDMKYAKTLVKHSIQCKPQ</sequence>
<dbReference type="Pfam" id="PF00651">
    <property type="entry name" value="BTB"/>
    <property type="match status" value="1"/>
</dbReference>
<name>A0A7R9KPG4_9ACAR</name>
<feature type="region of interest" description="Disordered" evidence="1">
    <location>
        <begin position="212"/>
        <end position="295"/>
    </location>
</feature>
<gene>
    <name evidence="3" type="ORF">OSB1V03_LOCUS6109</name>
</gene>
<evidence type="ECO:0000256" key="1">
    <source>
        <dbReference type="SAM" id="MobiDB-lite"/>
    </source>
</evidence>
<dbReference type="PROSITE" id="PS50097">
    <property type="entry name" value="BTB"/>
    <property type="match status" value="1"/>
</dbReference>
<evidence type="ECO:0000313" key="3">
    <source>
        <dbReference type="EMBL" id="CAD7625676.1"/>
    </source>
</evidence>
<evidence type="ECO:0000259" key="2">
    <source>
        <dbReference type="PROSITE" id="PS50097"/>
    </source>
</evidence>
<dbReference type="Gene3D" id="3.30.710.10">
    <property type="entry name" value="Potassium Channel Kv1.1, Chain A"/>
    <property type="match status" value="1"/>
</dbReference>
<dbReference type="InterPro" id="IPR000210">
    <property type="entry name" value="BTB/POZ_dom"/>
</dbReference>
<proteinExistence type="predicted"/>
<dbReference type="OrthoDB" id="6053912at2759"/>
<organism evidence="3">
    <name type="scientific">Medioppia subpectinata</name>
    <dbReference type="NCBI Taxonomy" id="1979941"/>
    <lineage>
        <taxon>Eukaryota</taxon>
        <taxon>Metazoa</taxon>
        <taxon>Ecdysozoa</taxon>
        <taxon>Arthropoda</taxon>
        <taxon>Chelicerata</taxon>
        <taxon>Arachnida</taxon>
        <taxon>Acari</taxon>
        <taxon>Acariformes</taxon>
        <taxon>Sarcoptiformes</taxon>
        <taxon>Oribatida</taxon>
        <taxon>Brachypylina</taxon>
        <taxon>Oppioidea</taxon>
        <taxon>Oppiidae</taxon>
        <taxon>Medioppia</taxon>
    </lineage>
</organism>
<feature type="region of interest" description="Disordered" evidence="1">
    <location>
        <begin position="373"/>
        <end position="397"/>
    </location>
</feature>
<dbReference type="EMBL" id="OC857816">
    <property type="protein sequence ID" value="CAD7625676.1"/>
    <property type="molecule type" value="Genomic_DNA"/>
</dbReference>